<evidence type="ECO:0000313" key="11">
    <source>
        <dbReference type="EMBL" id="ORY83716.1"/>
    </source>
</evidence>
<evidence type="ECO:0000256" key="10">
    <source>
        <dbReference type="SAM" id="Phobius"/>
    </source>
</evidence>
<dbReference type="EC" id="2.7.1.108" evidence="3"/>
<evidence type="ECO:0000256" key="5">
    <source>
        <dbReference type="ARBA" id="ARBA00022692"/>
    </source>
</evidence>
<feature type="transmembrane region" description="Helical" evidence="10">
    <location>
        <begin position="340"/>
        <end position="364"/>
    </location>
</feature>
<feature type="transmembrane region" description="Helical" evidence="10">
    <location>
        <begin position="250"/>
        <end position="272"/>
    </location>
</feature>
<evidence type="ECO:0000256" key="3">
    <source>
        <dbReference type="ARBA" id="ARBA00012132"/>
    </source>
</evidence>
<dbReference type="PANTHER" id="PTHR13205:SF15">
    <property type="entry name" value="DOLICHOL KINASE"/>
    <property type="match status" value="1"/>
</dbReference>
<feature type="transmembrane region" description="Helical" evidence="10">
    <location>
        <begin position="410"/>
        <end position="431"/>
    </location>
</feature>
<accession>A0A1Y2FKH3</accession>
<comment type="similarity">
    <text evidence="2">Belongs to the polyprenol kinase family.</text>
</comment>
<dbReference type="STRING" id="56484.A0A1Y2FKH3"/>
<dbReference type="GO" id="GO:0004168">
    <property type="term" value="F:dolichol kinase activity"/>
    <property type="evidence" value="ECO:0007669"/>
    <property type="project" value="UniProtKB-EC"/>
</dbReference>
<gene>
    <name evidence="11" type="ORF">BCR37DRAFT_276960</name>
</gene>
<keyword evidence="5 10" id="KW-0812">Transmembrane</keyword>
<evidence type="ECO:0000256" key="8">
    <source>
        <dbReference type="ARBA" id="ARBA00022989"/>
    </source>
</evidence>
<feature type="transmembrane region" description="Helical" evidence="10">
    <location>
        <begin position="206"/>
        <end position="230"/>
    </location>
</feature>
<feature type="transmembrane region" description="Helical" evidence="10">
    <location>
        <begin position="451"/>
        <end position="469"/>
    </location>
</feature>
<comment type="subcellular location">
    <subcellularLocation>
        <location evidence="1">Endoplasmic reticulum membrane</location>
        <topology evidence="1">Multi-pass membrane protein</topology>
    </subcellularLocation>
</comment>
<dbReference type="InterPro" id="IPR032974">
    <property type="entry name" value="Polypren_kinase"/>
</dbReference>
<dbReference type="OrthoDB" id="377083at2759"/>
<reference evidence="11 12" key="1">
    <citation type="submission" date="2016-07" db="EMBL/GenBank/DDBJ databases">
        <title>Pervasive Adenine N6-methylation of Active Genes in Fungi.</title>
        <authorList>
            <consortium name="DOE Joint Genome Institute"/>
            <person name="Mondo S.J."/>
            <person name="Dannebaum R.O."/>
            <person name="Kuo R.C."/>
            <person name="Labutti K."/>
            <person name="Haridas S."/>
            <person name="Kuo A."/>
            <person name="Salamov A."/>
            <person name="Ahrendt S.R."/>
            <person name="Lipzen A."/>
            <person name="Sullivan W."/>
            <person name="Andreopoulos W.B."/>
            <person name="Clum A."/>
            <person name="Lindquist E."/>
            <person name="Daum C."/>
            <person name="Ramamoorthy G.K."/>
            <person name="Gryganskyi A."/>
            <person name="Culley D."/>
            <person name="Magnuson J.K."/>
            <person name="James T.Y."/>
            <person name="O'Malley M.A."/>
            <person name="Stajich J.E."/>
            <person name="Spatafora J.W."/>
            <person name="Visel A."/>
            <person name="Grigoriev I.V."/>
        </authorList>
    </citation>
    <scope>NUCLEOTIDE SEQUENCE [LARGE SCALE GENOMIC DNA]</scope>
    <source>
        <strain evidence="11 12">12-1054</strain>
    </source>
</reference>
<comment type="caution">
    <text evidence="11">The sequence shown here is derived from an EMBL/GenBank/DDBJ whole genome shotgun (WGS) entry which is preliminary data.</text>
</comment>
<feature type="transmembrane region" description="Helical" evidence="10">
    <location>
        <begin position="385"/>
        <end position="404"/>
    </location>
</feature>
<sequence>MRTVFYQLGEWALILSIYALPGTAVWDGESLCWAIAVVLATSAVCLYNAERHRWTSLLLYRVVLPHSIAYRRGSSSFLGAIPFLYTFFNHVRPLGPWSPSAATLVELLGYTFSDSLRPLLSLQIHALGKVLAGTSLKEVELSLISQAFAAFTWRYLHQDCTFYETLLFGMLWGLLVACTAATPFLQQSIKLAKIRPQHRPKHCAKLKLATAAKAYVVMVLVVLFAVRPWLGKTLGQDPFFWLISYLTVPRLILIAYWLAVAGTGVIVVIYFWGSKPVGGLSGLPRNAIKLLAPKDDDVFFEDEDTQQRRSRALDRRRKFFHGLVVVLFLPTLNRDPPLSYLALSLATAAFIFEEVIRVAVVAPFGIPIHKFLSGFTDTRDHAGHLVVSHLFLLLGVSAPVWISLTDSTSPHIALLSGVLTLGVGDAAASIVGKKFGKHKYPGLEKSLEGTLAFIVAVALGGAIAAAFGWTGTPLTASSRARFLVGAIMTSLMEGISSENDNLIIPMYMWCWVW</sequence>
<evidence type="ECO:0000256" key="2">
    <source>
        <dbReference type="ARBA" id="ARBA00010794"/>
    </source>
</evidence>
<keyword evidence="9 10" id="KW-0472">Membrane</keyword>
<keyword evidence="8 10" id="KW-1133">Transmembrane helix</keyword>
<dbReference type="EMBL" id="MCFI01000007">
    <property type="protein sequence ID" value="ORY83716.1"/>
    <property type="molecule type" value="Genomic_DNA"/>
</dbReference>
<evidence type="ECO:0000313" key="12">
    <source>
        <dbReference type="Proteomes" id="UP000193685"/>
    </source>
</evidence>
<proteinExistence type="inferred from homology"/>
<keyword evidence="6" id="KW-0418">Kinase</keyword>
<dbReference type="GO" id="GO:0043048">
    <property type="term" value="P:dolichyl monophosphate biosynthetic process"/>
    <property type="evidence" value="ECO:0007669"/>
    <property type="project" value="TreeGrafter"/>
</dbReference>
<evidence type="ECO:0000256" key="4">
    <source>
        <dbReference type="ARBA" id="ARBA00022679"/>
    </source>
</evidence>
<organism evidence="11 12">
    <name type="scientific">Protomyces lactucae-debilis</name>
    <dbReference type="NCBI Taxonomy" id="2754530"/>
    <lineage>
        <taxon>Eukaryota</taxon>
        <taxon>Fungi</taxon>
        <taxon>Dikarya</taxon>
        <taxon>Ascomycota</taxon>
        <taxon>Taphrinomycotina</taxon>
        <taxon>Taphrinomycetes</taxon>
        <taxon>Taphrinales</taxon>
        <taxon>Protomycetaceae</taxon>
        <taxon>Protomyces</taxon>
    </lineage>
</organism>
<evidence type="ECO:0000256" key="7">
    <source>
        <dbReference type="ARBA" id="ARBA00022824"/>
    </source>
</evidence>
<dbReference type="GeneID" id="63783398"/>
<dbReference type="PANTHER" id="PTHR13205">
    <property type="entry name" value="TRANSMEMBRANE PROTEIN 15-RELATED"/>
    <property type="match status" value="1"/>
</dbReference>
<keyword evidence="4" id="KW-0808">Transferase</keyword>
<evidence type="ECO:0000256" key="6">
    <source>
        <dbReference type="ARBA" id="ARBA00022777"/>
    </source>
</evidence>
<keyword evidence="7" id="KW-0256">Endoplasmic reticulum</keyword>
<dbReference type="Proteomes" id="UP000193685">
    <property type="component" value="Unassembled WGS sequence"/>
</dbReference>
<feature type="transmembrane region" description="Helical" evidence="10">
    <location>
        <begin position="30"/>
        <end position="49"/>
    </location>
</feature>
<keyword evidence="12" id="KW-1185">Reference proteome</keyword>
<dbReference type="RefSeq" id="XP_040726011.1">
    <property type="nucleotide sequence ID" value="XM_040866799.1"/>
</dbReference>
<evidence type="ECO:0000256" key="9">
    <source>
        <dbReference type="ARBA" id="ARBA00023136"/>
    </source>
</evidence>
<protein>
    <recommendedName>
        <fullName evidence="3">dolichol kinase</fullName>
        <ecNumber evidence="3">2.7.1.108</ecNumber>
    </recommendedName>
</protein>
<name>A0A1Y2FKH3_PROLT</name>
<feature type="transmembrane region" description="Helical" evidence="10">
    <location>
        <begin position="166"/>
        <end position="185"/>
    </location>
</feature>
<evidence type="ECO:0000256" key="1">
    <source>
        <dbReference type="ARBA" id="ARBA00004477"/>
    </source>
</evidence>
<dbReference type="AlphaFoldDB" id="A0A1Y2FKH3"/>
<dbReference type="GO" id="GO:0005789">
    <property type="term" value="C:endoplasmic reticulum membrane"/>
    <property type="evidence" value="ECO:0007669"/>
    <property type="project" value="UniProtKB-SubCell"/>
</dbReference>